<keyword evidence="3" id="KW-1185">Reference proteome</keyword>
<keyword evidence="1" id="KW-1133">Transmembrane helix</keyword>
<evidence type="ECO:0000313" key="2">
    <source>
        <dbReference type="EMBL" id="MDQ0377907.1"/>
    </source>
</evidence>
<organism evidence="2 3">
    <name type="scientific">Amycolatopsis thermophila</name>
    <dbReference type="NCBI Taxonomy" id="206084"/>
    <lineage>
        <taxon>Bacteria</taxon>
        <taxon>Bacillati</taxon>
        <taxon>Actinomycetota</taxon>
        <taxon>Actinomycetes</taxon>
        <taxon>Pseudonocardiales</taxon>
        <taxon>Pseudonocardiaceae</taxon>
        <taxon>Amycolatopsis</taxon>
    </lineage>
</organism>
<accession>A0ABU0ERK0</accession>
<comment type="caution">
    <text evidence="2">The sequence shown here is derived from an EMBL/GenBank/DDBJ whole genome shotgun (WGS) entry which is preliminary data.</text>
</comment>
<reference evidence="2 3" key="1">
    <citation type="submission" date="2023-07" db="EMBL/GenBank/DDBJ databases">
        <title>Sequencing the genomes of 1000 actinobacteria strains.</title>
        <authorList>
            <person name="Klenk H.-P."/>
        </authorList>
    </citation>
    <scope>NUCLEOTIDE SEQUENCE [LARGE SCALE GENOMIC DNA]</scope>
    <source>
        <strain evidence="2 3">DSM 45805</strain>
    </source>
</reference>
<keyword evidence="1" id="KW-0812">Transmembrane</keyword>
<dbReference type="Proteomes" id="UP001229651">
    <property type="component" value="Unassembled WGS sequence"/>
</dbReference>
<evidence type="ECO:0000256" key="1">
    <source>
        <dbReference type="SAM" id="Phobius"/>
    </source>
</evidence>
<dbReference type="RefSeq" id="WP_306990504.1">
    <property type="nucleotide sequence ID" value="NZ_JAUSUT010000001.1"/>
</dbReference>
<gene>
    <name evidence="2" type="ORF">FB470_001901</name>
</gene>
<dbReference type="EMBL" id="JAUSUT010000001">
    <property type="protein sequence ID" value="MDQ0377907.1"/>
    <property type="molecule type" value="Genomic_DNA"/>
</dbReference>
<evidence type="ECO:0000313" key="3">
    <source>
        <dbReference type="Proteomes" id="UP001229651"/>
    </source>
</evidence>
<keyword evidence="1" id="KW-0472">Membrane</keyword>
<proteinExistence type="predicted"/>
<sequence length="52" mass="5321">MTSESLFAVIFLVALAVTIIGWRTVIVMTLTAGFVLAILGVVEVVSVLGAGA</sequence>
<feature type="transmembrane region" description="Helical" evidence="1">
    <location>
        <begin position="6"/>
        <end position="25"/>
    </location>
</feature>
<protein>
    <submittedName>
        <fullName evidence="2">Uncharacterized protein</fullName>
    </submittedName>
</protein>
<feature type="transmembrane region" description="Helical" evidence="1">
    <location>
        <begin position="32"/>
        <end position="51"/>
    </location>
</feature>
<name>A0ABU0ERK0_9PSEU</name>